<feature type="coiled-coil region" evidence="1">
    <location>
        <begin position="105"/>
        <end position="144"/>
    </location>
</feature>
<gene>
    <name evidence="4" type="ORF">SAMN05216326_11447</name>
</gene>
<dbReference type="OrthoDB" id="8547929at2"/>
<accession>A0A1I0CDQ0</accession>
<name>A0A1I0CDQ0_9PROT</name>
<proteinExistence type="predicted"/>
<dbReference type="Proteomes" id="UP000199345">
    <property type="component" value="Unassembled WGS sequence"/>
</dbReference>
<dbReference type="Pfam" id="PF13511">
    <property type="entry name" value="DUF4124"/>
    <property type="match status" value="1"/>
</dbReference>
<evidence type="ECO:0000256" key="2">
    <source>
        <dbReference type="SAM" id="MobiDB-lite"/>
    </source>
</evidence>
<feature type="domain" description="DUF4124" evidence="3">
    <location>
        <begin position="21"/>
        <end position="63"/>
    </location>
</feature>
<dbReference type="EMBL" id="FOIA01000014">
    <property type="protein sequence ID" value="SET17505.1"/>
    <property type="molecule type" value="Genomic_DNA"/>
</dbReference>
<evidence type="ECO:0000313" key="4">
    <source>
        <dbReference type="EMBL" id="SET17505.1"/>
    </source>
</evidence>
<dbReference type="RefSeq" id="WP_090658396.1">
    <property type="nucleotide sequence ID" value="NZ_FOIA01000014.1"/>
</dbReference>
<evidence type="ECO:0000313" key="5">
    <source>
        <dbReference type="Proteomes" id="UP000199345"/>
    </source>
</evidence>
<sequence length="148" mass="16994">MSKPGIVIILMCMGLNSLPELVAGSTIYKYVDQDGNITFTNRPIKGGEKLQSSQQPPQSSRKAVLHIPKQSHNNTVQIQSKRELKRREILEHELATEMVLFTDTRRNLSLLNNEAEHQLQKEKIKQLRSKMLRHKNNITALKKELTKL</sequence>
<protein>
    <recommendedName>
        <fullName evidence="3">DUF4124 domain-containing protein</fullName>
    </recommendedName>
</protein>
<dbReference type="InterPro" id="IPR025392">
    <property type="entry name" value="DUF4124"/>
</dbReference>
<evidence type="ECO:0000259" key="3">
    <source>
        <dbReference type="Pfam" id="PF13511"/>
    </source>
</evidence>
<evidence type="ECO:0000256" key="1">
    <source>
        <dbReference type="SAM" id="Coils"/>
    </source>
</evidence>
<dbReference type="AlphaFoldDB" id="A0A1I0CDQ0"/>
<keyword evidence="1" id="KW-0175">Coiled coil</keyword>
<reference evidence="5" key="1">
    <citation type="submission" date="2016-10" db="EMBL/GenBank/DDBJ databases">
        <authorList>
            <person name="Varghese N."/>
            <person name="Submissions S."/>
        </authorList>
    </citation>
    <scope>NUCLEOTIDE SEQUENCE [LARGE SCALE GENOMIC DNA]</scope>
    <source>
        <strain evidence="5">Nm71</strain>
    </source>
</reference>
<feature type="region of interest" description="Disordered" evidence="2">
    <location>
        <begin position="42"/>
        <end position="64"/>
    </location>
</feature>
<feature type="compositionally biased region" description="Low complexity" evidence="2">
    <location>
        <begin position="51"/>
        <end position="60"/>
    </location>
</feature>
<keyword evidence="5" id="KW-1185">Reference proteome</keyword>
<organism evidence="4 5">
    <name type="scientific">Nitrosomonas marina</name>
    <dbReference type="NCBI Taxonomy" id="917"/>
    <lineage>
        <taxon>Bacteria</taxon>
        <taxon>Pseudomonadati</taxon>
        <taxon>Pseudomonadota</taxon>
        <taxon>Betaproteobacteria</taxon>
        <taxon>Nitrosomonadales</taxon>
        <taxon>Nitrosomonadaceae</taxon>
        <taxon>Nitrosomonas</taxon>
    </lineage>
</organism>